<gene>
    <name evidence="2" type="ORF">BECKLFY1418B_GA0070995_105114</name>
</gene>
<dbReference type="EMBL" id="CAADFF010000051">
    <property type="protein sequence ID" value="VFJ93916.1"/>
    <property type="molecule type" value="Genomic_DNA"/>
</dbReference>
<protein>
    <submittedName>
        <fullName evidence="2">Uncharacterized protein</fullName>
    </submittedName>
</protein>
<reference evidence="2" key="1">
    <citation type="submission" date="2019-02" db="EMBL/GenBank/DDBJ databases">
        <authorList>
            <person name="Gruber-Vodicka R. H."/>
            <person name="Seah K. B. B."/>
        </authorList>
    </citation>
    <scope>NUCLEOTIDE SEQUENCE</scope>
    <source>
        <strain evidence="2">BECK_M7</strain>
    </source>
</reference>
<evidence type="ECO:0000256" key="1">
    <source>
        <dbReference type="SAM" id="Phobius"/>
    </source>
</evidence>
<keyword evidence="1" id="KW-0472">Membrane</keyword>
<keyword evidence="1" id="KW-0812">Transmembrane</keyword>
<accession>A0A450UMZ4</accession>
<feature type="transmembrane region" description="Helical" evidence="1">
    <location>
        <begin position="312"/>
        <end position="333"/>
    </location>
</feature>
<dbReference type="AlphaFoldDB" id="A0A450UMZ4"/>
<proteinExistence type="predicted"/>
<evidence type="ECO:0000313" key="2">
    <source>
        <dbReference type="EMBL" id="VFJ93916.1"/>
    </source>
</evidence>
<sequence>MSRKRVFLLTGATLAVYRKQAKELVRSYVFENNQAGLQEFVTYLNEDPWTPVCFLVDFMEEEFRVESIPHVFGSDRRALVMNRERRLFRNTPYRHTVLQNREIGGRRDDNILFAAVTHPEVVQRWLHPIAERKIPLIGLYSLSILSKRLLRYIEAIPGTGISDHVLLVHCNADGGLRQSFFYRQHLKVSRLAAVPRFGEDDAVFGYIPGEVENIRRYLGSLRLLPSEHPLEVYFLGRTRMWTQLERQVINSPNIRYHFVDIKKVGAEIGILGGLDTPYADPLFVGILLRSVPANHYAPPNEIRYFRSAQIRMAMYAVGLVLLTMGIVLGMLQLSDILIIRQKTTVLARQAQAYEDHYAHTSANSPGVSVDGSTLKAAVETAVTLRESKTTPYRMLLVLSEVLDRKSDLEIEEIEWSVSADPDFSVGTHAISQDKPEIGMGSSPASPMPSSDKTLGDTYQITSIKGRIAAFSGDYRRAIILVEDLAKALSQIDMVEDVRIIRRPLNIGSEETLTGKAGVAPGSANFVLRTVVRNQRLQ</sequence>
<organism evidence="2">
    <name type="scientific">Candidatus Kentrum sp. LFY</name>
    <dbReference type="NCBI Taxonomy" id="2126342"/>
    <lineage>
        <taxon>Bacteria</taxon>
        <taxon>Pseudomonadati</taxon>
        <taxon>Pseudomonadota</taxon>
        <taxon>Gammaproteobacteria</taxon>
        <taxon>Candidatus Kentrum</taxon>
    </lineage>
</organism>
<keyword evidence="1" id="KW-1133">Transmembrane helix</keyword>
<name>A0A450UMZ4_9GAMM</name>